<proteinExistence type="predicted"/>
<sequence>MAETLAVIDKWGIDPLSMKLFDDVDAAQTGTSRRIDASMEGNPQLLSVDSYGSNVYWNFILVANALMHPSELKAGMLVLLPQKRPSAAIKKVKRTQI</sequence>
<evidence type="ECO:0000313" key="1">
    <source>
        <dbReference type="EMBL" id="AWY08403.1"/>
    </source>
</evidence>
<dbReference type="Proteomes" id="UP000251795">
    <property type="component" value="Segment"/>
</dbReference>
<protein>
    <submittedName>
        <fullName evidence="1">Uncharacterized protein</fullName>
    </submittedName>
</protein>
<organism evidence="1 2">
    <name type="scientific">Erwinia phage vB_EamM_Alexandra</name>
    <dbReference type="NCBI Taxonomy" id="2201424"/>
    <lineage>
        <taxon>Viruses</taxon>
        <taxon>Duplodnaviria</taxon>
        <taxon>Heunggongvirae</taxon>
        <taxon>Uroviricota</taxon>
        <taxon>Caudoviricetes</taxon>
        <taxon>Alexandravirus</taxon>
        <taxon>Alexandravirus alexandra</taxon>
    </lineage>
</organism>
<keyword evidence="2" id="KW-1185">Reference proteome</keyword>
<name>A0A2Z4QE91_9CAUD</name>
<evidence type="ECO:0000313" key="2">
    <source>
        <dbReference type="Proteomes" id="UP000251795"/>
    </source>
</evidence>
<accession>A0A2Z4QE91</accession>
<gene>
    <name evidence="1" type="ORF">Alexandra_131</name>
</gene>
<dbReference type="EMBL" id="MH248138">
    <property type="protein sequence ID" value="AWY08403.1"/>
    <property type="molecule type" value="Genomic_DNA"/>
</dbReference>
<reference evidence="1 2" key="1">
    <citation type="submission" date="2018-04" db="EMBL/GenBank/DDBJ databases">
        <authorList>
            <person name="Go L.Y."/>
            <person name="Mitchell J.A."/>
        </authorList>
    </citation>
    <scope>NUCLEOTIDE SEQUENCE [LARGE SCALE GENOMIC DNA]</scope>
</reference>